<sequence length="93" mass="10679">MKITRQVDQGEFWAVEKSSGHLSVGVKMINQSRDVVMAKNRFHVVPSTGSLELWWPIQRANLNDNKIEDVKKAYLNILHIEQCDELSTIKTIT</sequence>
<keyword evidence="1" id="KW-1185">Reference proteome</keyword>
<organism evidence="1 2">
    <name type="scientific">Romanomermis culicivorax</name>
    <name type="common">Nematode worm</name>
    <dbReference type="NCBI Taxonomy" id="13658"/>
    <lineage>
        <taxon>Eukaryota</taxon>
        <taxon>Metazoa</taxon>
        <taxon>Ecdysozoa</taxon>
        <taxon>Nematoda</taxon>
        <taxon>Enoplea</taxon>
        <taxon>Dorylaimia</taxon>
        <taxon>Mermithida</taxon>
        <taxon>Mermithoidea</taxon>
        <taxon>Mermithidae</taxon>
        <taxon>Romanomermis</taxon>
    </lineage>
</organism>
<evidence type="ECO:0000313" key="2">
    <source>
        <dbReference type="WBParaSite" id="nRc.2.0.1.t22658-RA"/>
    </source>
</evidence>
<protein>
    <submittedName>
        <fullName evidence="2">Uncharacterized protein</fullName>
    </submittedName>
</protein>
<dbReference type="Proteomes" id="UP000887565">
    <property type="component" value="Unplaced"/>
</dbReference>
<reference evidence="2" key="1">
    <citation type="submission" date="2022-11" db="UniProtKB">
        <authorList>
            <consortium name="WormBaseParasite"/>
        </authorList>
    </citation>
    <scope>IDENTIFICATION</scope>
</reference>
<name>A0A915J861_ROMCU</name>
<proteinExistence type="predicted"/>
<evidence type="ECO:0000313" key="1">
    <source>
        <dbReference type="Proteomes" id="UP000887565"/>
    </source>
</evidence>
<dbReference type="AlphaFoldDB" id="A0A915J861"/>
<dbReference type="WBParaSite" id="nRc.2.0.1.t22658-RA">
    <property type="protein sequence ID" value="nRc.2.0.1.t22658-RA"/>
    <property type="gene ID" value="nRc.2.0.1.g22658"/>
</dbReference>
<accession>A0A915J861</accession>